<feature type="transmembrane region" description="Helical" evidence="2">
    <location>
        <begin position="317"/>
        <end position="336"/>
    </location>
</feature>
<gene>
    <name evidence="3" type="ORF">CANINC_003415</name>
</gene>
<protein>
    <recommendedName>
        <fullName evidence="5">Rho termination factor N-terminal domain-containing protein</fullName>
    </recommendedName>
</protein>
<feature type="transmembrane region" description="Helical" evidence="2">
    <location>
        <begin position="230"/>
        <end position="249"/>
    </location>
</feature>
<keyword evidence="4" id="KW-1185">Reference proteome</keyword>
<organism evidence="3 4">
    <name type="scientific">Pichia inconspicua</name>
    <dbReference type="NCBI Taxonomy" id="52247"/>
    <lineage>
        <taxon>Eukaryota</taxon>
        <taxon>Fungi</taxon>
        <taxon>Dikarya</taxon>
        <taxon>Ascomycota</taxon>
        <taxon>Saccharomycotina</taxon>
        <taxon>Pichiomycetes</taxon>
        <taxon>Pichiales</taxon>
        <taxon>Pichiaceae</taxon>
        <taxon>Pichia</taxon>
    </lineage>
</organism>
<dbReference type="InterPro" id="IPR038872">
    <property type="entry name" value="Put_GTT3"/>
</dbReference>
<keyword evidence="2" id="KW-1133">Transmembrane helix</keyword>
<proteinExistence type="predicted"/>
<dbReference type="GO" id="GO:0016020">
    <property type="term" value="C:membrane"/>
    <property type="evidence" value="ECO:0007669"/>
    <property type="project" value="TreeGrafter"/>
</dbReference>
<dbReference type="Proteomes" id="UP000307173">
    <property type="component" value="Unassembled WGS sequence"/>
</dbReference>
<feature type="region of interest" description="Disordered" evidence="1">
    <location>
        <begin position="91"/>
        <end position="134"/>
    </location>
</feature>
<keyword evidence="2" id="KW-0812">Transmembrane</keyword>
<sequence length="337" mass="38627">MSTLSKKTKGQLLEIAEELNIDVSDCKVKKDVYEVVKEYFIKNANDFDENSKFYELASISKLGSGKKSTIYIEGENGDVKQIDVIEDEDIETEEAEDENDDEENGNGEEEDIDDDEDDEYNEDEGDDNEDDDDIDFECYTNLVKAVQHGTLREYMELKNYEIRDYLGDPYTLNEITFGLESAFLLYSLSSFTSLDTYFSSSVSQYLPNSLLKLPTLTTETFSFQNGVTVLLWYLAAKVFPVFFSYYVNFTYDFDRDAFTEALAKLFVSILIFKTDIGFNSITDELKYTFSFGNVTLATFKHFLFVSTLTLRDVFGNWILLNALFTSILALYANLAFV</sequence>
<name>A0A4T0X023_9ASCO</name>
<keyword evidence="2" id="KW-0472">Membrane</keyword>
<dbReference type="PANTHER" id="PTHR41807:SF1">
    <property type="entry name" value="GLUTATHIONE TRANSFERASE 3"/>
    <property type="match status" value="1"/>
</dbReference>
<reference evidence="3 4" key="1">
    <citation type="journal article" date="2019" name="Front. Genet.">
        <title>Whole-Genome Sequencing of the Opportunistic Yeast Pathogen Candida inconspicua Uncovers Its Hybrid Origin.</title>
        <authorList>
            <person name="Mixao V."/>
            <person name="Hansen A.P."/>
            <person name="Saus E."/>
            <person name="Boekhout T."/>
            <person name="Lass-Florl C."/>
            <person name="Gabaldon T."/>
        </authorList>
    </citation>
    <scope>NUCLEOTIDE SEQUENCE [LARGE SCALE GENOMIC DNA]</scope>
    <source>
        <strain evidence="3 4">CBS 180</strain>
    </source>
</reference>
<dbReference type="STRING" id="52247.A0A4T0X023"/>
<dbReference type="OrthoDB" id="4034134at2759"/>
<evidence type="ECO:0008006" key="5">
    <source>
        <dbReference type="Google" id="ProtNLM"/>
    </source>
</evidence>
<comment type="caution">
    <text evidence="3">The sequence shown here is derived from an EMBL/GenBank/DDBJ whole genome shotgun (WGS) entry which is preliminary data.</text>
</comment>
<evidence type="ECO:0000313" key="4">
    <source>
        <dbReference type="Proteomes" id="UP000307173"/>
    </source>
</evidence>
<accession>A0A4T0X023</accession>
<dbReference type="EMBL" id="SELW01000551">
    <property type="protein sequence ID" value="TID21931.1"/>
    <property type="molecule type" value="Genomic_DNA"/>
</dbReference>
<dbReference type="PANTHER" id="PTHR41807">
    <property type="entry name" value="GLUTATHIONE TRANSFERASE 3"/>
    <property type="match status" value="1"/>
</dbReference>
<dbReference type="AlphaFoldDB" id="A0A4T0X023"/>
<evidence type="ECO:0000256" key="1">
    <source>
        <dbReference type="SAM" id="MobiDB-lite"/>
    </source>
</evidence>
<evidence type="ECO:0000313" key="3">
    <source>
        <dbReference type="EMBL" id="TID21931.1"/>
    </source>
</evidence>
<evidence type="ECO:0000256" key="2">
    <source>
        <dbReference type="SAM" id="Phobius"/>
    </source>
</evidence>